<sequence>MLGTVYHGTRGDPRKSREVHRAGGLRGVSSPDDQPTREEARS</sequence>
<feature type="compositionally biased region" description="Basic and acidic residues" evidence="1">
    <location>
        <begin position="9"/>
        <end position="21"/>
    </location>
</feature>
<protein>
    <submittedName>
        <fullName evidence="2">Uncharacterized protein</fullName>
    </submittedName>
</protein>
<accession>A0A8S5TYE8</accession>
<dbReference type="EMBL" id="BK015960">
    <property type="protein sequence ID" value="DAF87232.1"/>
    <property type="molecule type" value="Genomic_DNA"/>
</dbReference>
<reference evidence="2" key="1">
    <citation type="journal article" date="2021" name="Proc. Natl. Acad. Sci. U.S.A.">
        <title>A Catalog of Tens of Thousands of Viruses from Human Metagenomes Reveals Hidden Associations with Chronic Diseases.</title>
        <authorList>
            <person name="Tisza M.J."/>
            <person name="Buck C.B."/>
        </authorList>
    </citation>
    <scope>NUCLEOTIDE SEQUENCE</scope>
    <source>
        <strain evidence="2">CtPkm1</strain>
    </source>
</reference>
<name>A0A8S5TYE8_9CAUD</name>
<proteinExistence type="predicted"/>
<evidence type="ECO:0000256" key="1">
    <source>
        <dbReference type="SAM" id="MobiDB-lite"/>
    </source>
</evidence>
<organism evidence="2">
    <name type="scientific">Myoviridae sp. ctPkm1</name>
    <dbReference type="NCBI Taxonomy" id="2825099"/>
    <lineage>
        <taxon>Viruses</taxon>
        <taxon>Duplodnaviria</taxon>
        <taxon>Heunggongvirae</taxon>
        <taxon>Uroviricota</taxon>
        <taxon>Caudoviricetes</taxon>
    </lineage>
</organism>
<evidence type="ECO:0000313" key="2">
    <source>
        <dbReference type="EMBL" id="DAF87232.1"/>
    </source>
</evidence>
<feature type="region of interest" description="Disordered" evidence="1">
    <location>
        <begin position="1"/>
        <end position="42"/>
    </location>
</feature>